<keyword evidence="3" id="KW-1185">Reference proteome</keyword>
<proteinExistence type="predicted"/>
<sequence length="85" mass="9846">MGRRERIQAQLNLVNQRLEMYYKAEAAVLIGAQSYQMGQKQITRATLPSLQNQIQELERRKEELETALATGADKRKAVRVLFRDL</sequence>
<comment type="caution">
    <text evidence="2">The sequence shown here is derived from an EMBL/GenBank/DDBJ whole genome shotgun (WGS) entry which is preliminary data.</text>
</comment>
<protein>
    <submittedName>
        <fullName evidence="2">Uncharacterized protein</fullName>
    </submittedName>
</protein>
<dbReference type="EMBL" id="JAFBEB010000022">
    <property type="protein sequence ID" value="MBM7592265.1"/>
    <property type="molecule type" value="Genomic_DNA"/>
</dbReference>
<evidence type="ECO:0000313" key="3">
    <source>
        <dbReference type="Proteomes" id="UP000717624"/>
    </source>
</evidence>
<evidence type="ECO:0000256" key="1">
    <source>
        <dbReference type="SAM" id="Coils"/>
    </source>
</evidence>
<feature type="coiled-coil region" evidence="1">
    <location>
        <begin position="40"/>
        <end position="74"/>
    </location>
</feature>
<accession>A0A938Y2T6</accession>
<dbReference type="AlphaFoldDB" id="A0A938Y2T6"/>
<dbReference type="Proteomes" id="UP000717624">
    <property type="component" value="Unassembled WGS sequence"/>
</dbReference>
<organism evidence="2 3">
    <name type="scientific">Brevibacillus fulvus</name>
    <dbReference type="NCBI Taxonomy" id="1125967"/>
    <lineage>
        <taxon>Bacteria</taxon>
        <taxon>Bacillati</taxon>
        <taxon>Bacillota</taxon>
        <taxon>Bacilli</taxon>
        <taxon>Bacillales</taxon>
        <taxon>Paenibacillaceae</taxon>
        <taxon>Brevibacillus</taxon>
    </lineage>
</organism>
<evidence type="ECO:0000313" key="2">
    <source>
        <dbReference type="EMBL" id="MBM7592265.1"/>
    </source>
</evidence>
<reference evidence="2" key="1">
    <citation type="submission" date="2021-01" db="EMBL/GenBank/DDBJ databases">
        <title>Genomic Encyclopedia of Type Strains, Phase IV (KMG-IV): sequencing the most valuable type-strain genomes for metagenomic binning, comparative biology and taxonomic classification.</title>
        <authorList>
            <person name="Goeker M."/>
        </authorList>
    </citation>
    <scope>NUCLEOTIDE SEQUENCE</scope>
    <source>
        <strain evidence="2">DSM 25523</strain>
    </source>
</reference>
<keyword evidence="1" id="KW-0175">Coiled coil</keyword>
<name>A0A938Y2T6_9BACL</name>
<gene>
    <name evidence="2" type="ORF">JOD01_003927</name>
</gene>